<sequence>MLSISSTSKKLQAAVLLIFTIVFLLAPASCKKSNDDDPAPTVKEKVKGKWKVLTINTKYYENNELVDEENDDYSASQYTVEFTDTSVIITIPGLGSASYPIDYSTSKDTFEFHNDDGGLVKATVSFDNDKMTWIATEEYTEDGINYKDVTTIVSQKI</sequence>
<dbReference type="EMBL" id="PQVF01000010">
    <property type="protein sequence ID" value="POY35615.1"/>
    <property type="molecule type" value="Genomic_DNA"/>
</dbReference>
<evidence type="ECO:0008006" key="3">
    <source>
        <dbReference type="Google" id="ProtNLM"/>
    </source>
</evidence>
<evidence type="ECO:0000313" key="2">
    <source>
        <dbReference type="Proteomes" id="UP000236893"/>
    </source>
</evidence>
<evidence type="ECO:0000313" key="1">
    <source>
        <dbReference type="EMBL" id="POY35615.1"/>
    </source>
</evidence>
<dbReference type="OrthoDB" id="803536at2"/>
<reference evidence="1 2" key="1">
    <citation type="submission" date="2018-01" db="EMBL/GenBank/DDBJ databases">
        <authorList>
            <person name="Gaut B.S."/>
            <person name="Morton B.R."/>
            <person name="Clegg M.T."/>
            <person name="Duvall M.R."/>
        </authorList>
    </citation>
    <scope>NUCLEOTIDE SEQUENCE [LARGE SCALE GENOMIC DNA]</scope>
    <source>
        <strain evidence="1 2">HR-AV</strain>
    </source>
</reference>
<accession>A0A2S4ZZ29</accession>
<proteinExistence type="predicted"/>
<protein>
    <recommendedName>
        <fullName evidence="3">Lipocalin-like domain-containing protein</fullName>
    </recommendedName>
</protein>
<dbReference type="RefSeq" id="WP_103789888.1">
    <property type="nucleotide sequence ID" value="NZ_PQVF01000010.1"/>
</dbReference>
<gene>
    <name evidence="1" type="ORF">C3K47_14560</name>
</gene>
<name>A0A2S4ZZ29_9SPHI</name>
<dbReference type="Proteomes" id="UP000236893">
    <property type="component" value="Unassembled WGS sequence"/>
</dbReference>
<keyword evidence="2" id="KW-1185">Reference proteome</keyword>
<dbReference type="AlphaFoldDB" id="A0A2S4ZZ29"/>
<organism evidence="1 2">
    <name type="scientific">Solitalea longa</name>
    <dbReference type="NCBI Taxonomy" id="2079460"/>
    <lineage>
        <taxon>Bacteria</taxon>
        <taxon>Pseudomonadati</taxon>
        <taxon>Bacteroidota</taxon>
        <taxon>Sphingobacteriia</taxon>
        <taxon>Sphingobacteriales</taxon>
        <taxon>Sphingobacteriaceae</taxon>
        <taxon>Solitalea</taxon>
    </lineage>
</organism>
<comment type="caution">
    <text evidence="1">The sequence shown here is derived from an EMBL/GenBank/DDBJ whole genome shotgun (WGS) entry which is preliminary data.</text>
</comment>